<evidence type="ECO:0000313" key="5">
    <source>
        <dbReference type="EMBL" id="MEH2558088.1"/>
    </source>
</evidence>
<keyword evidence="3" id="KW-0998">Cell outer membrane</keyword>
<accession>A0ABU8BHS3</accession>
<gene>
    <name evidence="5" type="ORF">V1286_005617</name>
</gene>
<comment type="subcellular location">
    <subcellularLocation>
        <location evidence="1">Cell outer membrane</location>
    </subcellularLocation>
</comment>
<evidence type="ECO:0000256" key="4">
    <source>
        <dbReference type="SAM" id="MobiDB-lite"/>
    </source>
</evidence>
<keyword evidence="6" id="KW-1185">Reference proteome</keyword>
<dbReference type="Gene3D" id="2.40.170.20">
    <property type="entry name" value="TonB-dependent receptor, beta-barrel domain"/>
    <property type="match status" value="1"/>
</dbReference>
<dbReference type="RefSeq" id="WP_334484921.1">
    <property type="nucleotide sequence ID" value="NZ_JAZHRV010000001.1"/>
</dbReference>
<dbReference type="EMBL" id="JAZHRV010000001">
    <property type="protein sequence ID" value="MEH2558088.1"/>
    <property type="molecule type" value="Genomic_DNA"/>
</dbReference>
<reference evidence="5 6" key="1">
    <citation type="submission" date="2024-02" db="EMBL/GenBank/DDBJ databases">
        <title>Adaptive strategies in a cosmopolitan and abundant soil bacterium.</title>
        <authorList>
            <person name="Carini P."/>
        </authorList>
    </citation>
    <scope>NUCLEOTIDE SEQUENCE [LARGE SCALE GENOMIC DNA]</scope>
    <source>
        <strain evidence="5 6">AZCC 1608</strain>
    </source>
</reference>
<sequence length="69" mass="7688">MAAIACNRRSCAAEGEGPRPLIDDDSVRSQDTLIFNARAGYRFDNGVRLQLDVLNLFNAKTNQIEWTTS</sequence>
<evidence type="ECO:0000256" key="3">
    <source>
        <dbReference type="ARBA" id="ARBA00023237"/>
    </source>
</evidence>
<evidence type="ECO:0000256" key="1">
    <source>
        <dbReference type="ARBA" id="ARBA00004442"/>
    </source>
</evidence>
<dbReference type="Proteomes" id="UP001364224">
    <property type="component" value="Unassembled WGS sequence"/>
</dbReference>
<comment type="caution">
    <text evidence="5">The sequence shown here is derived from an EMBL/GenBank/DDBJ whole genome shotgun (WGS) entry which is preliminary data.</text>
</comment>
<name>A0ABU8BHS3_9BRAD</name>
<evidence type="ECO:0000313" key="6">
    <source>
        <dbReference type="Proteomes" id="UP001364224"/>
    </source>
</evidence>
<evidence type="ECO:0000256" key="2">
    <source>
        <dbReference type="ARBA" id="ARBA00023136"/>
    </source>
</evidence>
<dbReference type="SUPFAM" id="SSF56935">
    <property type="entry name" value="Porins"/>
    <property type="match status" value="1"/>
</dbReference>
<feature type="region of interest" description="Disordered" evidence="4">
    <location>
        <begin position="1"/>
        <end position="24"/>
    </location>
</feature>
<dbReference type="InterPro" id="IPR036942">
    <property type="entry name" value="Beta-barrel_TonB_sf"/>
</dbReference>
<keyword evidence="5" id="KW-0675">Receptor</keyword>
<protein>
    <submittedName>
        <fullName evidence="5">Outer membrane receptor protein involved in Fe transport</fullName>
    </submittedName>
</protein>
<organism evidence="5 6">
    <name type="scientific">Bradyrhizobium algeriense</name>
    <dbReference type="NCBI Taxonomy" id="634784"/>
    <lineage>
        <taxon>Bacteria</taxon>
        <taxon>Pseudomonadati</taxon>
        <taxon>Pseudomonadota</taxon>
        <taxon>Alphaproteobacteria</taxon>
        <taxon>Hyphomicrobiales</taxon>
        <taxon>Nitrobacteraceae</taxon>
        <taxon>Bradyrhizobium</taxon>
    </lineage>
</organism>
<keyword evidence="2" id="KW-0472">Membrane</keyword>
<proteinExistence type="predicted"/>